<evidence type="ECO:0000256" key="7">
    <source>
        <dbReference type="ARBA" id="ARBA00022958"/>
    </source>
</evidence>
<keyword evidence="7 10" id="KW-0630">Potassium</keyword>
<evidence type="ECO:0000256" key="5">
    <source>
        <dbReference type="ARBA" id="ARBA00022741"/>
    </source>
</evidence>
<feature type="binding site" evidence="10">
    <location>
        <position position="183"/>
    </location>
    <ligand>
        <name>K(+)</name>
        <dbReference type="ChEBI" id="CHEBI:29103"/>
    </ligand>
</feature>
<dbReference type="Proteomes" id="UP000192247">
    <property type="component" value="Unassembled WGS sequence"/>
</dbReference>
<dbReference type="FunCoup" id="A0A1V9XX48">
    <property type="interactions" value="1184"/>
</dbReference>
<dbReference type="AlphaFoldDB" id="A0A1V9XX48"/>
<keyword evidence="14" id="KW-1185">Reference proteome</keyword>
<evidence type="ECO:0000256" key="2">
    <source>
        <dbReference type="ARBA" id="ARBA00000909"/>
    </source>
</evidence>
<dbReference type="PANTHER" id="PTHR13232:SF10">
    <property type="entry name" value="NAD(P)H-HYDRATE EPIMERASE"/>
    <property type="match status" value="1"/>
</dbReference>
<comment type="cofactor">
    <cofactor evidence="10">
        <name>K(+)</name>
        <dbReference type="ChEBI" id="CHEBI:29103"/>
    </cofactor>
    <text evidence="10">Binds 1 potassium ion per subunit.</text>
</comment>
<dbReference type="STRING" id="418985.A0A1V9XX48"/>
<evidence type="ECO:0000313" key="13">
    <source>
        <dbReference type="EMBL" id="OQR78087.1"/>
    </source>
</evidence>
<keyword evidence="6" id="KW-0521">NADP</keyword>
<evidence type="ECO:0000259" key="12">
    <source>
        <dbReference type="PROSITE" id="PS51385"/>
    </source>
</evidence>
<dbReference type="HAMAP" id="MF_01966">
    <property type="entry name" value="NADHX_epimerase"/>
    <property type="match status" value="1"/>
</dbReference>
<dbReference type="GO" id="GO:0005739">
    <property type="term" value="C:mitochondrion"/>
    <property type="evidence" value="ECO:0007669"/>
    <property type="project" value="TreeGrafter"/>
</dbReference>
<keyword evidence="4 10" id="KW-0479">Metal-binding</keyword>
<dbReference type="NCBIfam" id="TIGR00197">
    <property type="entry name" value="yjeF_nterm"/>
    <property type="match status" value="1"/>
</dbReference>
<evidence type="ECO:0000256" key="4">
    <source>
        <dbReference type="ARBA" id="ARBA00022723"/>
    </source>
</evidence>
<keyword evidence="8 10" id="KW-0520">NAD</keyword>
<evidence type="ECO:0000256" key="9">
    <source>
        <dbReference type="ARBA" id="ARBA00023235"/>
    </source>
</evidence>
<dbReference type="GO" id="GO:0046872">
    <property type="term" value="F:metal ion binding"/>
    <property type="evidence" value="ECO:0007669"/>
    <property type="project" value="UniProtKB-KW"/>
</dbReference>
<feature type="compositionally biased region" description="Polar residues" evidence="11">
    <location>
        <begin position="11"/>
        <end position="20"/>
    </location>
</feature>
<comment type="caution">
    <text evidence="13">The sequence shown here is derived from an EMBL/GenBank/DDBJ whole genome shotgun (WGS) entry which is preliminary data.</text>
</comment>
<feature type="domain" description="YjeF N-terminal" evidence="12">
    <location>
        <begin position="54"/>
        <end position="273"/>
    </location>
</feature>
<accession>A0A1V9XX48</accession>
<dbReference type="Gene3D" id="3.40.50.10260">
    <property type="entry name" value="YjeF N-terminal domain"/>
    <property type="match status" value="1"/>
</dbReference>
<keyword evidence="5 10" id="KW-0547">Nucleotide-binding</keyword>
<comment type="function">
    <text evidence="10">Catalyzes the epimerization of the S- and R-forms of NAD(P)HX, a damaged form of NAD(P)H that is a result of enzymatic or heat-dependent hydration. This is a prerequisite for the S-specific NAD(P)H-hydrate dehydratase to allow the repair of both epimers of NAD(P)HX.</text>
</comment>
<feature type="binding site" evidence="10">
    <location>
        <begin position="187"/>
        <end position="193"/>
    </location>
    <ligand>
        <name>(6S)-NADPHX</name>
        <dbReference type="ChEBI" id="CHEBI:64076"/>
    </ligand>
</feature>
<dbReference type="SUPFAM" id="SSF64153">
    <property type="entry name" value="YjeF N-terminal domain-like"/>
    <property type="match status" value="1"/>
</dbReference>
<dbReference type="PANTHER" id="PTHR13232">
    <property type="entry name" value="NAD(P)H-HYDRATE EPIMERASE"/>
    <property type="match status" value="1"/>
</dbReference>
<dbReference type="OrthoDB" id="10064708at2759"/>
<organism evidence="13 14">
    <name type="scientific">Tropilaelaps mercedesae</name>
    <dbReference type="NCBI Taxonomy" id="418985"/>
    <lineage>
        <taxon>Eukaryota</taxon>
        <taxon>Metazoa</taxon>
        <taxon>Ecdysozoa</taxon>
        <taxon>Arthropoda</taxon>
        <taxon>Chelicerata</taxon>
        <taxon>Arachnida</taxon>
        <taxon>Acari</taxon>
        <taxon>Parasitiformes</taxon>
        <taxon>Mesostigmata</taxon>
        <taxon>Gamasina</taxon>
        <taxon>Dermanyssoidea</taxon>
        <taxon>Laelapidae</taxon>
        <taxon>Tropilaelaps</taxon>
    </lineage>
</organism>
<evidence type="ECO:0000256" key="6">
    <source>
        <dbReference type="ARBA" id="ARBA00022857"/>
    </source>
</evidence>
<protein>
    <recommendedName>
        <fullName evidence="3 10">NAD(P)H-hydrate epimerase</fullName>
        <ecNumber evidence="3 10">5.1.99.6</ecNumber>
    </recommendedName>
    <alternativeName>
        <fullName evidence="10">NAD(P)HX epimerase</fullName>
    </alternativeName>
</protein>
<evidence type="ECO:0000256" key="10">
    <source>
        <dbReference type="HAMAP-Rule" id="MF_03159"/>
    </source>
</evidence>
<evidence type="ECO:0000256" key="11">
    <source>
        <dbReference type="SAM" id="MobiDB-lite"/>
    </source>
</evidence>
<sequence>MTLSTLSTSSYGSDTISPTPSSRSFLSTMSSSSRKSSFASAAPENMSFLTQEEATKIDVELFGEYGFTLGQLMELAGLAVATAIAKAYPPHTTHGGSGSTGKSSLSAPKVLICAGPGNNGGDGLVAARHLKWFGYDPCIFYPKQPTKPLFAALRRQCEEMEISFMSFLPDANLVDQNFALVVDALFGFGFKPPVRPEFVEVLQKLCKFKVPVVSVDIPSGWDVEMGPHADSIKPAMIISLTAPKKGVQNYKGVHFLGGRFVPSSLAAKYSLRLPAYPGTELVVQLQ</sequence>
<evidence type="ECO:0000256" key="3">
    <source>
        <dbReference type="ARBA" id="ARBA00012228"/>
    </source>
</evidence>
<dbReference type="InterPro" id="IPR032976">
    <property type="entry name" value="YJEFN_prot_NAXE-like"/>
</dbReference>
<feature type="compositionally biased region" description="Low complexity" evidence="11">
    <location>
        <begin position="1"/>
        <end position="10"/>
    </location>
</feature>
<feature type="binding site" evidence="10">
    <location>
        <position position="119"/>
    </location>
    <ligand>
        <name>K(+)</name>
        <dbReference type="ChEBI" id="CHEBI:29103"/>
    </ligand>
</feature>
<gene>
    <name evidence="13" type="ORF">BIW11_02792</name>
</gene>
<evidence type="ECO:0000256" key="8">
    <source>
        <dbReference type="ARBA" id="ARBA00023027"/>
    </source>
</evidence>
<dbReference type="EC" id="5.1.99.6" evidence="3 10"/>
<dbReference type="EMBL" id="MNPL01002646">
    <property type="protein sequence ID" value="OQR78087.1"/>
    <property type="molecule type" value="Genomic_DNA"/>
</dbReference>
<dbReference type="InterPro" id="IPR036652">
    <property type="entry name" value="YjeF_N_dom_sf"/>
</dbReference>
<feature type="binding site" evidence="10">
    <location>
        <position position="219"/>
    </location>
    <ligand>
        <name>K(+)</name>
        <dbReference type="ChEBI" id="CHEBI:29103"/>
    </ligand>
</feature>
<comment type="similarity">
    <text evidence="10">Belongs to the NnrE/AIBP family.</text>
</comment>
<feature type="binding site" evidence="10">
    <location>
        <begin position="118"/>
        <end position="122"/>
    </location>
    <ligand>
        <name>(6S)-NADPHX</name>
        <dbReference type="ChEBI" id="CHEBI:64076"/>
    </ligand>
</feature>
<evidence type="ECO:0000313" key="14">
    <source>
        <dbReference type="Proteomes" id="UP000192247"/>
    </source>
</evidence>
<feature type="binding site" evidence="10">
    <location>
        <position position="216"/>
    </location>
    <ligand>
        <name>(6S)-NADPHX</name>
        <dbReference type="ChEBI" id="CHEBI:64076"/>
    </ligand>
</feature>
<comment type="catalytic activity">
    <reaction evidence="2 10">
        <text>(6R)-NADPHX = (6S)-NADPHX</text>
        <dbReference type="Rhea" id="RHEA:32227"/>
        <dbReference type="ChEBI" id="CHEBI:64076"/>
        <dbReference type="ChEBI" id="CHEBI:64077"/>
        <dbReference type="EC" id="5.1.99.6"/>
    </reaction>
</comment>
<dbReference type="PROSITE" id="PS51385">
    <property type="entry name" value="YJEF_N"/>
    <property type="match status" value="1"/>
</dbReference>
<feature type="region of interest" description="Disordered" evidence="11">
    <location>
        <begin position="1"/>
        <end position="28"/>
    </location>
</feature>
<dbReference type="GO" id="GO:0000166">
    <property type="term" value="F:nucleotide binding"/>
    <property type="evidence" value="ECO:0007669"/>
    <property type="project" value="UniProtKB-KW"/>
</dbReference>
<comment type="catalytic activity">
    <reaction evidence="1 10">
        <text>(6R)-NADHX = (6S)-NADHX</text>
        <dbReference type="Rhea" id="RHEA:32215"/>
        <dbReference type="ChEBI" id="CHEBI:64074"/>
        <dbReference type="ChEBI" id="CHEBI:64075"/>
        <dbReference type="EC" id="5.1.99.6"/>
    </reaction>
</comment>
<reference evidence="13 14" key="1">
    <citation type="journal article" date="2017" name="Gigascience">
        <title>Draft genome of the honey bee ectoparasitic mite, Tropilaelaps mercedesae, is shaped by the parasitic life history.</title>
        <authorList>
            <person name="Dong X."/>
            <person name="Armstrong S.D."/>
            <person name="Xia D."/>
            <person name="Makepeace B.L."/>
            <person name="Darby A.C."/>
            <person name="Kadowaki T."/>
        </authorList>
    </citation>
    <scope>NUCLEOTIDE SEQUENCE [LARGE SCALE GENOMIC DNA]</scope>
    <source>
        <strain evidence="13">Wuxi-XJTLU</strain>
    </source>
</reference>
<dbReference type="GO" id="GO:0052856">
    <property type="term" value="F:NAD(P)HX epimerase activity"/>
    <property type="evidence" value="ECO:0007669"/>
    <property type="project" value="UniProtKB-UniRule"/>
</dbReference>
<evidence type="ECO:0000256" key="1">
    <source>
        <dbReference type="ARBA" id="ARBA00000013"/>
    </source>
</evidence>
<dbReference type="InterPro" id="IPR004443">
    <property type="entry name" value="YjeF_N_dom"/>
</dbReference>
<keyword evidence="9 10" id="KW-0413">Isomerase</keyword>
<dbReference type="Pfam" id="PF03853">
    <property type="entry name" value="YjeF_N"/>
    <property type="match status" value="1"/>
</dbReference>
<comment type="caution">
    <text evidence="10">Lacks conserved residue(s) required for the propagation of feature annotation.</text>
</comment>
<dbReference type="InParanoid" id="A0A1V9XX48"/>
<proteinExistence type="inferred from homology"/>
<name>A0A1V9XX48_9ACAR</name>